<dbReference type="GO" id="GO:0005886">
    <property type="term" value="C:plasma membrane"/>
    <property type="evidence" value="ECO:0007669"/>
    <property type="project" value="UniProtKB-SubCell"/>
</dbReference>
<keyword evidence="3" id="KW-1003">Cell membrane</keyword>
<dbReference type="GO" id="GO:0015031">
    <property type="term" value="P:protein transport"/>
    <property type="evidence" value="ECO:0007669"/>
    <property type="project" value="UniProtKB-KW"/>
</dbReference>
<dbReference type="EMBL" id="PYZR01000124">
    <property type="protein sequence ID" value="PTF65700.1"/>
    <property type="molecule type" value="Genomic_DNA"/>
</dbReference>
<protein>
    <recommendedName>
        <fullName evidence="11">Membrane insertase YidC/Oxa/ALB C-terminal domain-containing protein</fullName>
    </recommendedName>
</protein>
<evidence type="ECO:0000256" key="4">
    <source>
        <dbReference type="ARBA" id="ARBA00022692"/>
    </source>
</evidence>
<comment type="caution">
    <text evidence="12">The sequence shown here is derived from an EMBL/GenBank/DDBJ whole genome shotgun (WGS) entry which is preliminary data.</text>
</comment>
<dbReference type="InterPro" id="IPR028055">
    <property type="entry name" value="YidC/Oxa/ALB_C"/>
</dbReference>
<keyword evidence="6 10" id="KW-1133">Transmembrane helix</keyword>
<evidence type="ECO:0000256" key="3">
    <source>
        <dbReference type="ARBA" id="ARBA00022475"/>
    </source>
</evidence>
<evidence type="ECO:0000256" key="10">
    <source>
        <dbReference type="SAM" id="Phobius"/>
    </source>
</evidence>
<evidence type="ECO:0000313" key="13">
    <source>
        <dbReference type="Proteomes" id="UP000241208"/>
    </source>
</evidence>
<evidence type="ECO:0000259" key="11">
    <source>
        <dbReference type="Pfam" id="PF02096"/>
    </source>
</evidence>
<dbReference type="PROSITE" id="PS51257">
    <property type="entry name" value="PROKAR_LIPOPROTEIN"/>
    <property type="match status" value="1"/>
</dbReference>
<evidence type="ECO:0000256" key="2">
    <source>
        <dbReference type="ARBA" id="ARBA00022448"/>
    </source>
</evidence>
<organism evidence="12 13">
    <name type="scientific">Staphylococcus cohnii</name>
    <dbReference type="NCBI Taxonomy" id="29382"/>
    <lineage>
        <taxon>Bacteria</taxon>
        <taxon>Bacillati</taxon>
        <taxon>Bacillota</taxon>
        <taxon>Bacilli</taxon>
        <taxon>Bacillales</taxon>
        <taxon>Staphylococcaceae</taxon>
        <taxon>Staphylococcus</taxon>
        <taxon>Staphylococcus cohnii species complex</taxon>
    </lineage>
</organism>
<dbReference type="PRINTS" id="PR00701">
    <property type="entry name" value="60KDINNERMP"/>
</dbReference>
<dbReference type="CDD" id="cd20070">
    <property type="entry name" value="5TM_YidC_Alb3"/>
    <property type="match status" value="1"/>
</dbReference>
<dbReference type="PANTHER" id="PTHR12428">
    <property type="entry name" value="OXA1"/>
    <property type="match status" value="1"/>
</dbReference>
<sequence length="272" mass="31594">MNKKWIVLIFLPLILTACDYSKQEDRNGLFYYIFVKPIDMFLHGLGQLFGNNYGLAIITIVLTIRLILMPFMLIQVKNMHLMREKTKIVQPQIDNIKQRVSDAQTQEEKREANKALMTIYKRYDINPINSVIGCLPILIQLPILFGLIVTLKFPSSGGIDQFPHFLWFNLTKPDLWISLIAAVIYFIQPLVNAMHYPKNQRKTYYIMMILSPIFITYISLHSAAALGLYWTFSGLFLILQMHFAHSYYSKQAKQEALKLEHSLDKANTELNN</sequence>
<proteinExistence type="inferred from homology"/>
<dbReference type="InterPro" id="IPR047196">
    <property type="entry name" value="YidC_ALB_C"/>
</dbReference>
<evidence type="ECO:0000256" key="6">
    <source>
        <dbReference type="ARBA" id="ARBA00022989"/>
    </source>
</evidence>
<keyword evidence="7 10" id="KW-0472">Membrane</keyword>
<comment type="subcellular location">
    <subcellularLocation>
        <location evidence="1">Cell membrane</location>
        <topology evidence="1">Multi-pass membrane protein</topology>
    </subcellularLocation>
    <subcellularLocation>
        <location evidence="9">Membrane</location>
        <topology evidence="9">Multi-pass membrane protein</topology>
    </subcellularLocation>
</comment>
<dbReference type="InterPro" id="IPR001708">
    <property type="entry name" value="YidC/ALB3/OXA1/COX18"/>
</dbReference>
<dbReference type="STRING" id="29382.BZ166_06885"/>
<dbReference type="PANTHER" id="PTHR12428:SF65">
    <property type="entry name" value="CYTOCHROME C OXIDASE ASSEMBLY PROTEIN COX18, MITOCHONDRIAL"/>
    <property type="match status" value="1"/>
</dbReference>
<dbReference type="GO" id="GO:0051205">
    <property type="term" value="P:protein insertion into membrane"/>
    <property type="evidence" value="ECO:0007669"/>
    <property type="project" value="TreeGrafter"/>
</dbReference>
<dbReference type="Proteomes" id="UP000241208">
    <property type="component" value="Unassembled WGS sequence"/>
</dbReference>
<feature type="transmembrane region" description="Helical" evidence="10">
    <location>
        <begin position="203"/>
        <end position="220"/>
    </location>
</feature>
<dbReference type="AlphaFoldDB" id="A0A2T4LQS7"/>
<feature type="transmembrane region" description="Helical" evidence="10">
    <location>
        <begin position="53"/>
        <end position="74"/>
    </location>
</feature>
<gene>
    <name evidence="12" type="ORF">BUY34_09925</name>
</gene>
<keyword evidence="5" id="KW-0653">Protein transport</keyword>
<dbReference type="RefSeq" id="WP_107384800.1">
    <property type="nucleotide sequence ID" value="NZ_JABXWY010000001.1"/>
</dbReference>
<dbReference type="GO" id="GO:0032977">
    <property type="term" value="F:membrane insertase activity"/>
    <property type="evidence" value="ECO:0007669"/>
    <property type="project" value="InterPro"/>
</dbReference>
<accession>A0A2T4LQS7</accession>
<reference evidence="12 13" key="1">
    <citation type="journal article" date="2016" name="Front. Microbiol.">
        <title>Comprehensive Phylogenetic Analysis of Bovine Non-aureus Staphylococci Species Based on Whole-Genome Sequencing.</title>
        <authorList>
            <person name="Naushad S."/>
            <person name="Barkema H.W."/>
            <person name="Luby C."/>
            <person name="Condas L.A."/>
            <person name="Nobrega D.B."/>
            <person name="Carson D.A."/>
            <person name="De Buck J."/>
        </authorList>
    </citation>
    <scope>NUCLEOTIDE SEQUENCE [LARGE SCALE GENOMIC DNA]</scope>
    <source>
        <strain evidence="12 13">SNUC 3829</strain>
    </source>
</reference>
<keyword evidence="8" id="KW-0143">Chaperone</keyword>
<evidence type="ECO:0000256" key="7">
    <source>
        <dbReference type="ARBA" id="ARBA00023136"/>
    </source>
</evidence>
<feature type="transmembrane region" description="Helical" evidence="10">
    <location>
        <begin position="131"/>
        <end position="155"/>
    </location>
</feature>
<dbReference type="NCBIfam" id="TIGR03592">
    <property type="entry name" value="yidC_oxa1_cterm"/>
    <property type="match status" value="1"/>
</dbReference>
<evidence type="ECO:0000256" key="8">
    <source>
        <dbReference type="ARBA" id="ARBA00023186"/>
    </source>
</evidence>
<evidence type="ECO:0000256" key="1">
    <source>
        <dbReference type="ARBA" id="ARBA00004651"/>
    </source>
</evidence>
<keyword evidence="2" id="KW-0813">Transport</keyword>
<keyword evidence="4 9" id="KW-0812">Transmembrane</keyword>
<comment type="similarity">
    <text evidence="9">Belongs to the OXA1/ALB3/YidC family.</text>
</comment>
<name>A0A2T4LQS7_9STAP</name>
<evidence type="ECO:0000256" key="9">
    <source>
        <dbReference type="RuleBase" id="RU003945"/>
    </source>
</evidence>
<evidence type="ECO:0000313" key="12">
    <source>
        <dbReference type="EMBL" id="PTF65700.1"/>
    </source>
</evidence>
<evidence type="ECO:0000256" key="5">
    <source>
        <dbReference type="ARBA" id="ARBA00022927"/>
    </source>
</evidence>
<feature type="domain" description="Membrane insertase YidC/Oxa/ALB C-terminal" evidence="11">
    <location>
        <begin position="53"/>
        <end position="244"/>
    </location>
</feature>
<feature type="transmembrane region" description="Helical" evidence="10">
    <location>
        <begin position="175"/>
        <end position="191"/>
    </location>
</feature>
<dbReference type="Pfam" id="PF02096">
    <property type="entry name" value="60KD_IMP"/>
    <property type="match status" value="1"/>
</dbReference>